<keyword evidence="4" id="KW-0808">Transferase</keyword>
<keyword evidence="6" id="KW-0863">Zinc-finger</keyword>
<dbReference type="EMBL" id="KN847520">
    <property type="protein sequence ID" value="KIV96800.1"/>
    <property type="molecule type" value="Genomic_DNA"/>
</dbReference>
<dbReference type="GO" id="GO:0046972">
    <property type="term" value="F:histone H4K16 acetyltransferase activity"/>
    <property type="evidence" value="ECO:0007669"/>
    <property type="project" value="TreeGrafter"/>
</dbReference>
<evidence type="ECO:0000256" key="9">
    <source>
        <dbReference type="ARBA" id="ARBA00023015"/>
    </source>
</evidence>
<keyword evidence="18" id="KW-1185">Reference proteome</keyword>
<evidence type="ECO:0000256" key="6">
    <source>
        <dbReference type="ARBA" id="ARBA00022771"/>
    </source>
</evidence>
<comment type="similarity">
    <text evidence="2">Belongs to the MYST (SAS/MOZ) family.</text>
</comment>
<organism evidence="17 18">
    <name type="scientific">Exophiala mesophila</name>
    <name type="common">Black yeast-like fungus</name>
    <dbReference type="NCBI Taxonomy" id="212818"/>
    <lineage>
        <taxon>Eukaryota</taxon>
        <taxon>Fungi</taxon>
        <taxon>Dikarya</taxon>
        <taxon>Ascomycota</taxon>
        <taxon>Pezizomycotina</taxon>
        <taxon>Eurotiomycetes</taxon>
        <taxon>Chaetothyriomycetidae</taxon>
        <taxon>Chaetothyriales</taxon>
        <taxon>Herpotrichiellaceae</taxon>
        <taxon>Exophiala</taxon>
    </lineage>
</organism>
<keyword evidence="12" id="KW-0012">Acyltransferase</keyword>
<dbReference type="OMA" id="SGWEWEG"/>
<name>A0A0D1X4T1_EXOME</name>
<keyword evidence="9" id="KW-0805">Transcription regulation</keyword>
<dbReference type="PANTHER" id="PTHR10615:SF219">
    <property type="entry name" value="HISTONE ACETYLTRANSFERASE KAT5"/>
    <property type="match status" value="1"/>
</dbReference>
<dbReference type="Gene3D" id="1.10.10.10">
    <property type="entry name" value="Winged helix-like DNA-binding domain superfamily/Winged helix DNA-binding domain"/>
    <property type="match status" value="1"/>
</dbReference>
<feature type="domain" description="MYST-type HAT" evidence="16">
    <location>
        <begin position="27"/>
        <end position="374"/>
    </location>
</feature>
<evidence type="ECO:0000259" key="16">
    <source>
        <dbReference type="PROSITE" id="PS51726"/>
    </source>
</evidence>
<dbReference type="RefSeq" id="XP_016228374.1">
    <property type="nucleotide sequence ID" value="XM_016364725.1"/>
</dbReference>
<evidence type="ECO:0000256" key="8">
    <source>
        <dbReference type="ARBA" id="ARBA00022990"/>
    </source>
</evidence>
<dbReference type="STRING" id="212818.A0A0D1X4T1"/>
<dbReference type="GO" id="GO:0008270">
    <property type="term" value="F:zinc ion binding"/>
    <property type="evidence" value="ECO:0007669"/>
    <property type="project" value="UniProtKB-KW"/>
</dbReference>
<sequence>MPSATEGIPSLLAEGSPHRVRRESLRILNRNIGQVVLGNLLFDTWYYSPYPDSIIQGVSNLPSTRHVTGAADLRNGITHSMTKEGPLCAKLYVCSTCFRYCPEERDYVQHLIHHRARREQGLETQPVPESAVQVYDWDGYAVWEVDGEKEKLYCQNLSLFGKLFLEQKSVFFDTAGFKYYTLTYTPPLAATPPGAKGRGRKRSFSALDDDLTPKAQVLGFFSKENLSWDSNNLACILIFPPFQHRQLGQLLMAVSYKLSGWEWEGGVIGGPEKPLSAMGRKSYLRFWSERIARFMMGQTADADAQRVFAPKRGSKRRTVKPRKEEMTVKELGDRTGMLGEDVVAALNEMGICKVTVPRRKKKNSLETQGGGNGPSSHTDQEQAEDLATVVVHRSKILEWAESRGVDLTSAVREEGFLGEWALSDTDESGTDASGTGDHSSDDNEDNGSSP</sequence>
<comment type="subcellular location">
    <subcellularLocation>
        <location evidence="1">Nucleus</location>
    </subcellularLocation>
</comment>
<comment type="function">
    <text evidence="13">Catalytic component of the NuA4 histone acetyltransferase (HAT) complex which is involved in epigenetic transcriptional activation of selected genes principally by acetylation of nucleosomal histones H4, H3, H2B, H2A and H2A variant H2A.Z. Acetylates histone H4 to form H4K5ac, H4K8ac, H4K12ac and H4K16ac, histone H3 to form H3K14ac, and histone H2A to form H2AK4ac and H2AK7ac. The NuA4 complex is involved in the DNA damage response and is required for chromosome segregation. The NuA4 complex plays a direct role in repair of DNA double-strand breaks (DSBs) through homologous recombination. Recruitment to promoters depends on H3K4me. Also acetylates non-histone proteins. In addition to protein acetyltransferase, can use different acyl-CoA substrates, such as 2-hydroxyisobutanoyl-CoA (2-hydroxyisobutyryl-CoA) or (2E)-butenoyl-CoA (crotonyl-CoA), and is able to mediate protein 2-hydroxyisobutyrylation and crotonylation, respectively.</text>
</comment>
<evidence type="ECO:0000256" key="5">
    <source>
        <dbReference type="ARBA" id="ARBA00022723"/>
    </source>
</evidence>
<feature type="active site" description="Proton donor/acceptor" evidence="14">
    <location>
        <position position="272"/>
    </location>
</feature>
<evidence type="ECO:0000256" key="7">
    <source>
        <dbReference type="ARBA" id="ARBA00022833"/>
    </source>
</evidence>
<dbReference type="HOGENOM" id="CLU_011815_0_1_1"/>
<evidence type="ECO:0000256" key="4">
    <source>
        <dbReference type="ARBA" id="ARBA00022679"/>
    </source>
</evidence>
<dbReference type="InterPro" id="IPR036388">
    <property type="entry name" value="WH-like_DNA-bd_sf"/>
</dbReference>
<evidence type="ECO:0000256" key="1">
    <source>
        <dbReference type="ARBA" id="ARBA00004123"/>
    </source>
</evidence>
<keyword evidence="10" id="KW-0804">Transcription</keyword>
<dbReference type="PANTHER" id="PTHR10615">
    <property type="entry name" value="HISTONE ACETYLTRANSFERASE"/>
    <property type="match status" value="1"/>
</dbReference>
<evidence type="ECO:0000256" key="11">
    <source>
        <dbReference type="ARBA" id="ARBA00023242"/>
    </source>
</evidence>
<dbReference type="GeneID" id="27318462"/>
<evidence type="ECO:0000256" key="2">
    <source>
        <dbReference type="ARBA" id="ARBA00010107"/>
    </source>
</evidence>
<dbReference type="PROSITE" id="PS51726">
    <property type="entry name" value="MYST_HAT"/>
    <property type="match status" value="1"/>
</dbReference>
<gene>
    <name evidence="17" type="ORF">PV10_00617</name>
</gene>
<dbReference type="InterPro" id="IPR016181">
    <property type="entry name" value="Acyl_CoA_acyltransferase"/>
</dbReference>
<dbReference type="GO" id="GO:0005634">
    <property type="term" value="C:nucleus"/>
    <property type="evidence" value="ECO:0007669"/>
    <property type="project" value="UniProtKB-SubCell"/>
</dbReference>
<dbReference type="Pfam" id="PF01853">
    <property type="entry name" value="MOZ_SAS"/>
    <property type="match status" value="1"/>
</dbReference>
<dbReference type="InterPro" id="IPR002717">
    <property type="entry name" value="HAT_MYST-type"/>
</dbReference>
<dbReference type="PROSITE" id="PS00028">
    <property type="entry name" value="ZINC_FINGER_C2H2_1"/>
    <property type="match status" value="1"/>
</dbReference>
<evidence type="ECO:0000313" key="17">
    <source>
        <dbReference type="EMBL" id="KIV96800.1"/>
    </source>
</evidence>
<dbReference type="Gene3D" id="3.40.630.30">
    <property type="match status" value="1"/>
</dbReference>
<dbReference type="InterPro" id="IPR013087">
    <property type="entry name" value="Znf_C2H2_type"/>
</dbReference>
<keyword evidence="5" id="KW-0479">Metal-binding</keyword>
<evidence type="ECO:0000313" key="18">
    <source>
        <dbReference type="Proteomes" id="UP000054302"/>
    </source>
</evidence>
<evidence type="ECO:0000256" key="10">
    <source>
        <dbReference type="ARBA" id="ARBA00023163"/>
    </source>
</evidence>
<keyword evidence="8" id="KW-0007">Acetylation</keyword>
<accession>A0A0D1X4T1</accession>
<dbReference type="Proteomes" id="UP000054302">
    <property type="component" value="Unassembled WGS sequence"/>
</dbReference>
<dbReference type="GO" id="GO:0035267">
    <property type="term" value="C:NuA4 histone acetyltransferase complex"/>
    <property type="evidence" value="ECO:0007669"/>
    <property type="project" value="TreeGrafter"/>
</dbReference>
<keyword evidence="11" id="KW-0539">Nucleus</keyword>
<reference evidence="17 18" key="1">
    <citation type="submission" date="2015-01" db="EMBL/GenBank/DDBJ databases">
        <title>The Genome Sequence of Exophiala mesophila CBS40295.</title>
        <authorList>
            <consortium name="The Broad Institute Genomics Platform"/>
            <person name="Cuomo C."/>
            <person name="de Hoog S."/>
            <person name="Gorbushina A."/>
            <person name="Stielow B."/>
            <person name="Teixiera M."/>
            <person name="Abouelleil A."/>
            <person name="Chapman S.B."/>
            <person name="Priest M."/>
            <person name="Young S.K."/>
            <person name="Wortman J."/>
            <person name="Nusbaum C."/>
            <person name="Birren B."/>
        </authorList>
    </citation>
    <scope>NUCLEOTIDE SEQUENCE [LARGE SCALE GENOMIC DNA]</scope>
    <source>
        <strain evidence="17 18">CBS 40295</strain>
    </source>
</reference>
<dbReference type="InterPro" id="IPR050603">
    <property type="entry name" value="MYST_HAT"/>
</dbReference>
<dbReference type="SUPFAM" id="SSF55729">
    <property type="entry name" value="Acyl-CoA N-acyltransferases (Nat)"/>
    <property type="match status" value="1"/>
</dbReference>
<proteinExistence type="inferred from homology"/>
<evidence type="ECO:0000256" key="12">
    <source>
        <dbReference type="ARBA" id="ARBA00023315"/>
    </source>
</evidence>
<evidence type="ECO:0000256" key="13">
    <source>
        <dbReference type="ARBA" id="ARBA00045805"/>
    </source>
</evidence>
<feature type="region of interest" description="Disordered" evidence="15">
    <location>
        <begin position="417"/>
        <end position="450"/>
    </location>
</feature>
<dbReference type="OrthoDB" id="787137at2759"/>
<dbReference type="VEuPathDB" id="FungiDB:PV10_00617"/>
<dbReference type="AlphaFoldDB" id="A0A0D1X4T1"/>
<dbReference type="GO" id="GO:0006355">
    <property type="term" value="P:regulation of DNA-templated transcription"/>
    <property type="evidence" value="ECO:0007669"/>
    <property type="project" value="InterPro"/>
</dbReference>
<feature type="region of interest" description="Disordered" evidence="15">
    <location>
        <begin position="360"/>
        <end position="383"/>
    </location>
</feature>
<evidence type="ECO:0000256" key="14">
    <source>
        <dbReference type="PIRSR" id="PIRSR602717-51"/>
    </source>
</evidence>
<evidence type="ECO:0000256" key="3">
    <source>
        <dbReference type="ARBA" id="ARBA00013184"/>
    </source>
</evidence>
<dbReference type="Gene3D" id="3.30.60.60">
    <property type="entry name" value="N-acetyl transferase-like"/>
    <property type="match status" value="1"/>
</dbReference>
<keyword evidence="7" id="KW-0862">Zinc</keyword>
<evidence type="ECO:0000256" key="15">
    <source>
        <dbReference type="SAM" id="MobiDB-lite"/>
    </source>
</evidence>
<dbReference type="EC" id="2.3.1.48" evidence="3"/>
<protein>
    <recommendedName>
        <fullName evidence="3">histone acetyltransferase</fullName>
        <ecNumber evidence="3">2.3.1.48</ecNumber>
    </recommendedName>
</protein>